<evidence type="ECO:0000256" key="1">
    <source>
        <dbReference type="ARBA" id="ARBA00009018"/>
    </source>
</evidence>
<dbReference type="HAMAP" id="MF_00376">
    <property type="entry name" value="Dephospho_CoA_kinase"/>
    <property type="match status" value="1"/>
</dbReference>
<comment type="catalytic activity">
    <reaction evidence="5">
        <text>3'-dephospho-CoA + ATP = ADP + CoA + H(+)</text>
        <dbReference type="Rhea" id="RHEA:18245"/>
        <dbReference type="ChEBI" id="CHEBI:15378"/>
        <dbReference type="ChEBI" id="CHEBI:30616"/>
        <dbReference type="ChEBI" id="CHEBI:57287"/>
        <dbReference type="ChEBI" id="CHEBI:57328"/>
        <dbReference type="ChEBI" id="CHEBI:456216"/>
        <dbReference type="EC" id="2.7.1.24"/>
    </reaction>
</comment>
<dbReference type="Gene3D" id="3.40.50.300">
    <property type="entry name" value="P-loop containing nucleotide triphosphate hydrolases"/>
    <property type="match status" value="1"/>
</dbReference>
<dbReference type="NCBIfam" id="TIGR00152">
    <property type="entry name" value="dephospho-CoA kinase"/>
    <property type="match status" value="1"/>
</dbReference>
<dbReference type="InterPro" id="IPR027417">
    <property type="entry name" value="P-loop_NTPase"/>
</dbReference>
<keyword evidence="5 7" id="KW-0808">Transferase</keyword>
<dbReference type="EMBL" id="JADIMK010000056">
    <property type="protein sequence ID" value="MBO8455827.1"/>
    <property type="molecule type" value="Genomic_DNA"/>
</dbReference>
<comment type="similarity">
    <text evidence="1 5">Belongs to the CoaE family.</text>
</comment>
<protein>
    <recommendedName>
        <fullName evidence="5 6">Dephospho-CoA kinase</fullName>
        <ecNumber evidence="5 6">2.7.1.24</ecNumber>
    </recommendedName>
    <alternativeName>
        <fullName evidence="5">Dephosphocoenzyme A kinase</fullName>
    </alternativeName>
</protein>
<evidence type="ECO:0000256" key="2">
    <source>
        <dbReference type="ARBA" id="ARBA00022741"/>
    </source>
</evidence>
<accession>A0A9D9HL55</accession>
<feature type="binding site" evidence="5">
    <location>
        <begin position="18"/>
        <end position="23"/>
    </location>
    <ligand>
        <name>ATP</name>
        <dbReference type="ChEBI" id="CHEBI:30616"/>
    </ligand>
</feature>
<comment type="subcellular location">
    <subcellularLocation>
        <location evidence="5">Cytoplasm</location>
    </subcellularLocation>
</comment>
<dbReference type="PANTHER" id="PTHR10695">
    <property type="entry name" value="DEPHOSPHO-COA KINASE-RELATED"/>
    <property type="match status" value="1"/>
</dbReference>
<dbReference type="GO" id="GO:0005524">
    <property type="term" value="F:ATP binding"/>
    <property type="evidence" value="ECO:0007669"/>
    <property type="project" value="UniProtKB-UniRule"/>
</dbReference>
<dbReference type="InterPro" id="IPR001977">
    <property type="entry name" value="Depp_CoAkinase"/>
</dbReference>
<dbReference type="Pfam" id="PF01121">
    <property type="entry name" value="CoaE"/>
    <property type="match status" value="1"/>
</dbReference>
<evidence type="ECO:0000256" key="6">
    <source>
        <dbReference type="NCBIfam" id="TIGR00152"/>
    </source>
</evidence>
<dbReference type="CDD" id="cd02022">
    <property type="entry name" value="DPCK"/>
    <property type="match status" value="1"/>
</dbReference>
<reference evidence="7" key="2">
    <citation type="journal article" date="2021" name="PeerJ">
        <title>Extensive microbial diversity within the chicken gut microbiome revealed by metagenomics and culture.</title>
        <authorList>
            <person name="Gilroy R."/>
            <person name="Ravi A."/>
            <person name="Getino M."/>
            <person name="Pursley I."/>
            <person name="Horton D.L."/>
            <person name="Alikhan N.F."/>
            <person name="Baker D."/>
            <person name="Gharbi K."/>
            <person name="Hall N."/>
            <person name="Watson M."/>
            <person name="Adriaenssens E.M."/>
            <person name="Foster-Nyarko E."/>
            <person name="Jarju S."/>
            <person name="Secka A."/>
            <person name="Antonio M."/>
            <person name="Oren A."/>
            <person name="Chaudhuri R.R."/>
            <person name="La Ragione R."/>
            <person name="Hildebrand F."/>
            <person name="Pallen M.J."/>
        </authorList>
    </citation>
    <scope>NUCLEOTIDE SEQUENCE</scope>
    <source>
        <strain evidence="7">B1-3475</strain>
    </source>
</reference>
<comment type="caution">
    <text evidence="7">The sequence shown here is derived from an EMBL/GenBank/DDBJ whole genome shotgun (WGS) entry which is preliminary data.</text>
</comment>
<sequence length="217" mass="24558">MIMSGQYIRTLAVTGGIGSGKSAVCRVMASKGVPVYDSDSRTKALYDDSVLLERLEAAMSADLKDAGGHLDRKRLASLVFSDASRLSVLEKVVHPYVLDDFIRWRKSIEAELSEGELKWNPEAGELPFVVIESAIILEKPLFRNVTDKVLIVEAPEQLRLERAMARDNASEPEVRERMRRQGTFSRDAYPDAVFIDNDGDFQMLERRVIEILRTLWR</sequence>
<comment type="function">
    <text evidence="5">Catalyzes the phosphorylation of the 3'-hydroxyl group of dephosphocoenzyme A to form coenzyme A.</text>
</comment>
<evidence type="ECO:0000256" key="4">
    <source>
        <dbReference type="ARBA" id="ARBA00022993"/>
    </source>
</evidence>
<dbReference type="SUPFAM" id="SSF52540">
    <property type="entry name" value="P-loop containing nucleoside triphosphate hydrolases"/>
    <property type="match status" value="1"/>
</dbReference>
<name>A0A9D9HL55_9BACT</name>
<dbReference type="GO" id="GO:0005737">
    <property type="term" value="C:cytoplasm"/>
    <property type="evidence" value="ECO:0007669"/>
    <property type="project" value="UniProtKB-SubCell"/>
</dbReference>
<dbReference type="PROSITE" id="PS51219">
    <property type="entry name" value="DPCK"/>
    <property type="match status" value="1"/>
</dbReference>
<dbReference type="AlphaFoldDB" id="A0A9D9HL55"/>
<evidence type="ECO:0000313" key="7">
    <source>
        <dbReference type="EMBL" id="MBO8455827.1"/>
    </source>
</evidence>
<evidence type="ECO:0000256" key="3">
    <source>
        <dbReference type="ARBA" id="ARBA00022840"/>
    </source>
</evidence>
<evidence type="ECO:0000256" key="5">
    <source>
        <dbReference type="HAMAP-Rule" id="MF_00376"/>
    </source>
</evidence>
<dbReference type="Proteomes" id="UP000823617">
    <property type="component" value="Unassembled WGS sequence"/>
</dbReference>
<proteinExistence type="inferred from homology"/>
<reference evidence="7" key="1">
    <citation type="submission" date="2020-10" db="EMBL/GenBank/DDBJ databases">
        <authorList>
            <person name="Gilroy R."/>
        </authorList>
    </citation>
    <scope>NUCLEOTIDE SEQUENCE</scope>
    <source>
        <strain evidence="7">B1-3475</strain>
    </source>
</reference>
<dbReference type="PANTHER" id="PTHR10695:SF46">
    <property type="entry name" value="BIFUNCTIONAL COENZYME A SYNTHASE-RELATED"/>
    <property type="match status" value="1"/>
</dbReference>
<evidence type="ECO:0000313" key="8">
    <source>
        <dbReference type="Proteomes" id="UP000823617"/>
    </source>
</evidence>
<keyword evidence="4 5" id="KW-0173">Coenzyme A biosynthesis</keyword>
<organism evidence="7 8">
    <name type="scientific">Candidatus Cryptobacteroides intestinigallinarum</name>
    <dbReference type="NCBI Taxonomy" id="2840767"/>
    <lineage>
        <taxon>Bacteria</taxon>
        <taxon>Pseudomonadati</taxon>
        <taxon>Bacteroidota</taxon>
        <taxon>Bacteroidia</taxon>
        <taxon>Bacteroidales</taxon>
        <taxon>Candidatus Cryptobacteroides</taxon>
    </lineage>
</organism>
<keyword evidence="2 5" id="KW-0547">Nucleotide-binding</keyword>
<keyword evidence="5" id="KW-0963">Cytoplasm</keyword>
<gene>
    <name evidence="5 7" type="primary">coaE</name>
    <name evidence="7" type="ORF">IAC08_05430</name>
</gene>
<keyword evidence="5 7" id="KW-0418">Kinase</keyword>
<dbReference type="EC" id="2.7.1.24" evidence="5 6"/>
<keyword evidence="3 5" id="KW-0067">ATP-binding</keyword>
<dbReference type="GO" id="GO:0004140">
    <property type="term" value="F:dephospho-CoA kinase activity"/>
    <property type="evidence" value="ECO:0007669"/>
    <property type="project" value="UniProtKB-UniRule"/>
</dbReference>
<comment type="pathway">
    <text evidence="5">Cofactor biosynthesis; coenzyme A biosynthesis; CoA from (R)-pantothenate: step 5/5.</text>
</comment>
<dbReference type="GO" id="GO:0015937">
    <property type="term" value="P:coenzyme A biosynthetic process"/>
    <property type="evidence" value="ECO:0007669"/>
    <property type="project" value="UniProtKB-UniRule"/>
</dbReference>